<proteinExistence type="predicted"/>
<evidence type="ECO:0000313" key="3">
    <source>
        <dbReference type="Proteomes" id="UP000188320"/>
    </source>
</evidence>
<reference evidence="3" key="1">
    <citation type="submission" date="2017-01" db="EMBL/GenBank/DDBJ databases">
        <authorList>
            <person name="Wang Y."/>
            <person name="White M."/>
            <person name="Kvist S."/>
            <person name="Moncalvo J.-M."/>
        </authorList>
    </citation>
    <scope>NUCLEOTIDE SEQUENCE [LARGE SCALE GENOMIC DNA]</scope>
    <source>
        <strain evidence="3">COL-18-3</strain>
    </source>
</reference>
<evidence type="ECO:0000256" key="1">
    <source>
        <dbReference type="SAM" id="MobiDB-lite"/>
    </source>
</evidence>
<feature type="compositionally biased region" description="Polar residues" evidence="1">
    <location>
        <begin position="68"/>
        <end position="86"/>
    </location>
</feature>
<dbReference type="Proteomes" id="UP000188320">
    <property type="component" value="Unassembled WGS sequence"/>
</dbReference>
<dbReference type="OrthoDB" id="1716531at2759"/>
<comment type="caution">
    <text evidence="2">The sequence shown here is derived from an EMBL/GenBank/DDBJ whole genome shotgun (WGS) entry which is preliminary data.</text>
</comment>
<name>A0A1R1PGZ2_ZANCU</name>
<gene>
    <name evidence="2" type="ORF">AX774_g6449</name>
</gene>
<feature type="compositionally biased region" description="Basic and acidic residues" evidence="1">
    <location>
        <begin position="166"/>
        <end position="177"/>
    </location>
</feature>
<organism evidence="2 3">
    <name type="scientific">Zancudomyces culisetae</name>
    <name type="common">Gut fungus</name>
    <name type="synonym">Smittium culisetae</name>
    <dbReference type="NCBI Taxonomy" id="1213189"/>
    <lineage>
        <taxon>Eukaryota</taxon>
        <taxon>Fungi</taxon>
        <taxon>Fungi incertae sedis</taxon>
        <taxon>Zoopagomycota</taxon>
        <taxon>Kickxellomycotina</taxon>
        <taxon>Harpellomycetes</taxon>
        <taxon>Harpellales</taxon>
        <taxon>Legeriomycetaceae</taxon>
        <taxon>Zancudomyces</taxon>
    </lineage>
</organism>
<protein>
    <submittedName>
        <fullName evidence="2">Uncharacterized protein</fullName>
    </submittedName>
</protein>
<dbReference type="EMBL" id="LSSK01001304">
    <property type="protein sequence ID" value="OMH80122.1"/>
    <property type="molecule type" value="Genomic_DNA"/>
</dbReference>
<keyword evidence="3" id="KW-1185">Reference proteome</keyword>
<sequence length="177" mass="19364">MAVFSFIISGRTPMRDLIGIGVGHVLWYLDEEWPRRPESNGIRILEAPMFIKRLFGGARAEEYLDSGAQDSVPVTTDQSVPPLQANNEDDVSSHVTQPSAESSNTGGDANKIIQDGFKKPLTPSNESADDSMKDVFRESATYSKSSTPIDSKITSESTTTGSSTLKNDENDLRHRAK</sequence>
<feature type="compositionally biased region" description="Low complexity" evidence="1">
    <location>
        <begin position="151"/>
        <end position="164"/>
    </location>
</feature>
<feature type="region of interest" description="Disordered" evidence="1">
    <location>
        <begin position="66"/>
        <end position="177"/>
    </location>
</feature>
<feature type="compositionally biased region" description="Polar residues" evidence="1">
    <location>
        <begin position="140"/>
        <end position="149"/>
    </location>
</feature>
<feature type="compositionally biased region" description="Polar residues" evidence="1">
    <location>
        <begin position="93"/>
        <end position="107"/>
    </location>
</feature>
<dbReference type="AlphaFoldDB" id="A0A1R1PGZ2"/>
<accession>A0A1R1PGZ2</accession>
<evidence type="ECO:0000313" key="2">
    <source>
        <dbReference type="EMBL" id="OMH80122.1"/>
    </source>
</evidence>